<evidence type="ECO:0000256" key="1">
    <source>
        <dbReference type="SAM" id="MobiDB-lite"/>
    </source>
</evidence>
<dbReference type="AlphaFoldDB" id="A0A139HZC8"/>
<comment type="caution">
    <text evidence="2">The sequence shown here is derived from an EMBL/GenBank/DDBJ whole genome shotgun (WGS) entry which is preliminary data.</text>
</comment>
<feature type="compositionally biased region" description="Basic and acidic residues" evidence="1">
    <location>
        <begin position="14"/>
        <end position="28"/>
    </location>
</feature>
<feature type="compositionally biased region" description="Polar residues" evidence="1">
    <location>
        <begin position="29"/>
        <end position="39"/>
    </location>
</feature>
<keyword evidence="3" id="KW-1185">Reference proteome</keyword>
<dbReference type="EMBL" id="LFZO01000521">
    <property type="protein sequence ID" value="KXT07850.1"/>
    <property type="molecule type" value="Genomic_DNA"/>
</dbReference>
<protein>
    <submittedName>
        <fullName evidence="2">Uncharacterized protein</fullName>
    </submittedName>
</protein>
<reference evidence="2 3" key="1">
    <citation type="submission" date="2015-07" db="EMBL/GenBank/DDBJ databases">
        <title>Comparative genomics of the Sigatoka disease complex on banana suggests a link between parallel evolutionary changes in Pseudocercospora fijiensis and Pseudocercospora eumusae and increased virulence on the banana host.</title>
        <authorList>
            <person name="Chang T.-C."/>
            <person name="Salvucci A."/>
            <person name="Crous P.W."/>
            <person name="Stergiopoulos I."/>
        </authorList>
    </citation>
    <scope>NUCLEOTIDE SEQUENCE [LARGE SCALE GENOMIC DNA]</scope>
    <source>
        <strain evidence="2 3">CBS 116634</strain>
    </source>
</reference>
<proteinExistence type="predicted"/>
<feature type="region of interest" description="Disordered" evidence="1">
    <location>
        <begin position="1"/>
        <end position="39"/>
    </location>
</feature>
<accession>A0A139HZC8</accession>
<evidence type="ECO:0000313" key="3">
    <source>
        <dbReference type="Proteomes" id="UP000073492"/>
    </source>
</evidence>
<dbReference type="Proteomes" id="UP000073492">
    <property type="component" value="Unassembled WGS sequence"/>
</dbReference>
<evidence type="ECO:0000313" key="2">
    <source>
        <dbReference type="EMBL" id="KXT07850.1"/>
    </source>
</evidence>
<sequence length="107" mass="11329">MGARGAAASDPEGVDVHVFRTPETERTPSSRTPAGTTLSGHHSLPGIILPFCHSAMLPASMHLGVHVFQKAGLGLTVTLSSILLHACLHRLLVPIHQVHEKHHGADT</sequence>
<name>A0A139HZC8_9PEZI</name>
<organism evidence="2 3">
    <name type="scientific">Pseudocercospora musae</name>
    <dbReference type="NCBI Taxonomy" id="113226"/>
    <lineage>
        <taxon>Eukaryota</taxon>
        <taxon>Fungi</taxon>
        <taxon>Dikarya</taxon>
        <taxon>Ascomycota</taxon>
        <taxon>Pezizomycotina</taxon>
        <taxon>Dothideomycetes</taxon>
        <taxon>Dothideomycetidae</taxon>
        <taxon>Mycosphaerellales</taxon>
        <taxon>Mycosphaerellaceae</taxon>
        <taxon>Pseudocercospora</taxon>
    </lineage>
</organism>
<gene>
    <name evidence="2" type="ORF">AC579_1212</name>
</gene>